<gene>
    <name evidence="1" type="ORF">ESZ26_03245</name>
    <name evidence="2" type="ORF">ESZ27_00120</name>
</gene>
<dbReference type="RefSeq" id="WP_146797707.1">
    <property type="nucleotide sequence ID" value="NZ_VOLP01000004.1"/>
</dbReference>
<evidence type="ECO:0000313" key="1">
    <source>
        <dbReference type="EMBL" id="TWX62417.1"/>
    </source>
</evidence>
<dbReference type="Proteomes" id="UP000321917">
    <property type="component" value="Unassembled WGS sequence"/>
</dbReference>
<organism evidence="2 4">
    <name type="scientific">Colwellia hornerae</name>
    <dbReference type="NCBI Taxonomy" id="89402"/>
    <lineage>
        <taxon>Bacteria</taxon>
        <taxon>Pseudomonadati</taxon>
        <taxon>Pseudomonadota</taxon>
        <taxon>Gammaproteobacteria</taxon>
        <taxon>Alteromonadales</taxon>
        <taxon>Colwelliaceae</taxon>
        <taxon>Colwellia</taxon>
    </lineage>
</organism>
<dbReference type="AlphaFoldDB" id="A0A5C6QUG5"/>
<dbReference type="EMBL" id="VOLR01000003">
    <property type="protein sequence ID" value="TWX62417.1"/>
    <property type="molecule type" value="Genomic_DNA"/>
</dbReference>
<dbReference type="PROSITE" id="PS51257">
    <property type="entry name" value="PROKAR_LIPOPROTEIN"/>
    <property type="match status" value="1"/>
</dbReference>
<keyword evidence="3" id="KW-1185">Reference proteome</keyword>
<evidence type="ECO:0000313" key="4">
    <source>
        <dbReference type="Proteomes" id="UP000321917"/>
    </source>
</evidence>
<evidence type="ECO:0000313" key="3">
    <source>
        <dbReference type="Proteomes" id="UP000321525"/>
    </source>
</evidence>
<dbReference type="OrthoDB" id="6310847at2"/>
<dbReference type="Proteomes" id="UP000321525">
    <property type="component" value="Unassembled WGS sequence"/>
</dbReference>
<protein>
    <submittedName>
        <fullName evidence="2">Uncharacterized protein</fullName>
    </submittedName>
</protein>
<name>A0A5C6QUG5_9GAMM</name>
<comment type="caution">
    <text evidence="2">The sequence shown here is derived from an EMBL/GenBank/DDBJ whole genome shotgun (WGS) entry which is preliminary data.</text>
</comment>
<evidence type="ECO:0000313" key="2">
    <source>
        <dbReference type="EMBL" id="TWX72251.1"/>
    </source>
</evidence>
<reference evidence="2 4" key="1">
    <citation type="submission" date="2019-07" db="EMBL/GenBank/DDBJ databases">
        <title>Genomes of sea-ice associated Colwellia species.</title>
        <authorList>
            <person name="Bowman J.P."/>
        </authorList>
    </citation>
    <scope>NUCLEOTIDE SEQUENCE [LARGE SCALE GENOMIC DNA]</scope>
    <source>
        <strain evidence="1 3">ACAM 607</strain>
        <strain evidence="2 4">IC036</strain>
    </source>
</reference>
<accession>A0A5C6QUG5</accession>
<sequence length="376" mass="41012">MLKKILVSAIVTTLIVGCQSTGPSNQTNKVTVKNKASNASIAKSAYDFADDDITVPAYFDTQGLERCTFDIQKESDGCPLKKPIVRIYFDNNDVAGQGKGVEHLKEVNNLKLVQMLENQLAGLSRFRIITRDDQVIGQEQETYLAEQGASAYAKRAASQRILAPDFVVKIDTTKTVDTFYAQSSGVMDYTLEMTAAVIDPFTKEKMSHPNIGKIRVKSADVVKSKDELNVVIVSGRYYSGFNFADPQVVQAMMSDMASRGFDIFLTRMLSEMPATAQVLGIKGDRLSLDRGQNAGVLVDETMIVFQYEAGFVEPIGVATVTPSKQSASGKIVKWKNSKLADSIKKQAGSGIFRPGNGVKIFAVSVGTPANFLENRT</sequence>
<dbReference type="EMBL" id="VOLQ01000001">
    <property type="protein sequence ID" value="TWX72251.1"/>
    <property type="molecule type" value="Genomic_DNA"/>
</dbReference>
<proteinExistence type="predicted"/>